<organism evidence="2 3">
    <name type="scientific">Panicum miliaceum</name>
    <name type="common">Proso millet</name>
    <name type="synonym">Broomcorn millet</name>
    <dbReference type="NCBI Taxonomy" id="4540"/>
    <lineage>
        <taxon>Eukaryota</taxon>
        <taxon>Viridiplantae</taxon>
        <taxon>Streptophyta</taxon>
        <taxon>Embryophyta</taxon>
        <taxon>Tracheophyta</taxon>
        <taxon>Spermatophyta</taxon>
        <taxon>Magnoliopsida</taxon>
        <taxon>Liliopsida</taxon>
        <taxon>Poales</taxon>
        <taxon>Poaceae</taxon>
        <taxon>PACMAD clade</taxon>
        <taxon>Panicoideae</taxon>
        <taxon>Panicodae</taxon>
        <taxon>Paniceae</taxon>
        <taxon>Panicinae</taxon>
        <taxon>Panicum</taxon>
        <taxon>Panicum sect. Panicum</taxon>
    </lineage>
</organism>
<keyword evidence="3" id="KW-1185">Reference proteome</keyword>
<gene>
    <name evidence="2" type="ORF">C2845_PM09G03070</name>
</gene>
<dbReference type="AlphaFoldDB" id="A0A3L6S1Y6"/>
<accession>A0A3L6S1Y6</accession>
<reference evidence="3" key="1">
    <citation type="journal article" date="2019" name="Nat. Commun.">
        <title>The genome of broomcorn millet.</title>
        <authorList>
            <person name="Zou C."/>
            <person name="Miki D."/>
            <person name="Li D."/>
            <person name="Tang Q."/>
            <person name="Xiao L."/>
            <person name="Rajput S."/>
            <person name="Deng P."/>
            <person name="Jia W."/>
            <person name="Huang R."/>
            <person name="Zhang M."/>
            <person name="Sun Y."/>
            <person name="Hu J."/>
            <person name="Fu X."/>
            <person name="Schnable P.S."/>
            <person name="Li F."/>
            <person name="Zhang H."/>
            <person name="Feng B."/>
            <person name="Zhu X."/>
            <person name="Liu R."/>
            <person name="Schnable J.C."/>
            <person name="Zhu J.-K."/>
            <person name="Zhang H."/>
        </authorList>
    </citation>
    <scope>NUCLEOTIDE SEQUENCE [LARGE SCALE GENOMIC DNA]</scope>
</reference>
<protein>
    <submittedName>
        <fullName evidence="2">Uncharacterized protein</fullName>
    </submittedName>
</protein>
<comment type="caution">
    <text evidence="2">The sequence shown here is derived from an EMBL/GenBank/DDBJ whole genome shotgun (WGS) entry which is preliminary data.</text>
</comment>
<dbReference type="EMBL" id="PQIB02000006">
    <property type="protein sequence ID" value="RLN13276.1"/>
    <property type="molecule type" value="Genomic_DNA"/>
</dbReference>
<feature type="region of interest" description="Disordered" evidence="1">
    <location>
        <begin position="49"/>
        <end position="95"/>
    </location>
</feature>
<sequence>MLQDFTVFSPSARRCCSPSISWCPFYFSPLACVRRRYCLPLRPGSSLVTGPAAAVAPHPRPDRRCCSRTVTSPARRRAQPARLRRSSPTAGTTPPCLPCNPASSPMAGQAADVAPRPRPDRRHCFSPAAGQAALLVPPLLSRGQLNAAAPQEQNLRCLHLTSCSY</sequence>
<evidence type="ECO:0000313" key="3">
    <source>
        <dbReference type="Proteomes" id="UP000275267"/>
    </source>
</evidence>
<dbReference type="Proteomes" id="UP000275267">
    <property type="component" value="Unassembled WGS sequence"/>
</dbReference>
<name>A0A3L6S1Y6_PANMI</name>
<proteinExistence type="predicted"/>
<evidence type="ECO:0000313" key="2">
    <source>
        <dbReference type="EMBL" id="RLN13276.1"/>
    </source>
</evidence>
<feature type="compositionally biased region" description="Basic residues" evidence="1">
    <location>
        <begin position="74"/>
        <end position="85"/>
    </location>
</feature>
<evidence type="ECO:0000256" key="1">
    <source>
        <dbReference type="SAM" id="MobiDB-lite"/>
    </source>
</evidence>